<evidence type="ECO:0000313" key="5">
    <source>
        <dbReference type="Proteomes" id="UP000321574"/>
    </source>
</evidence>
<accession>A0A5C8P359</accession>
<dbReference type="AlphaFoldDB" id="A0A5C8P359"/>
<dbReference type="Pfam" id="PF19568">
    <property type="entry name" value="Spore_III_AA"/>
    <property type="match status" value="1"/>
</dbReference>
<protein>
    <submittedName>
        <fullName evidence="4">Stage III sporulation protein AA</fullName>
    </submittedName>
</protein>
<evidence type="ECO:0000256" key="2">
    <source>
        <dbReference type="ARBA" id="ARBA00022840"/>
    </source>
</evidence>
<dbReference type="InterPro" id="IPR027417">
    <property type="entry name" value="P-loop_NTPase"/>
</dbReference>
<evidence type="ECO:0000259" key="3">
    <source>
        <dbReference type="Pfam" id="PF19568"/>
    </source>
</evidence>
<dbReference type="Proteomes" id="UP000321574">
    <property type="component" value="Unassembled WGS sequence"/>
</dbReference>
<dbReference type="EMBL" id="VDUW01000001">
    <property type="protein sequence ID" value="TXL67949.1"/>
    <property type="molecule type" value="Genomic_DNA"/>
</dbReference>
<dbReference type="NCBIfam" id="TIGR02858">
    <property type="entry name" value="spore_III_AA"/>
    <property type="match status" value="1"/>
</dbReference>
<dbReference type="PANTHER" id="PTHR20953">
    <property type="entry name" value="KINASE-RELATED"/>
    <property type="match status" value="1"/>
</dbReference>
<proteinExistence type="predicted"/>
<dbReference type="InterPro" id="IPR045735">
    <property type="entry name" value="Spore_III_AA_AAA+_ATPase"/>
</dbReference>
<keyword evidence="1" id="KW-0547">Nucleotide-binding</keyword>
<dbReference type="GO" id="GO:0005524">
    <property type="term" value="F:ATP binding"/>
    <property type="evidence" value="ECO:0007669"/>
    <property type="project" value="UniProtKB-KW"/>
</dbReference>
<dbReference type="PANTHER" id="PTHR20953:SF3">
    <property type="entry name" value="P-LOOP CONTAINING NUCLEOSIDE TRIPHOSPHATE HYDROLASES SUPERFAMILY PROTEIN"/>
    <property type="match status" value="1"/>
</dbReference>
<dbReference type="SUPFAM" id="SSF52540">
    <property type="entry name" value="P-loop containing nucleoside triphosphate hydrolases"/>
    <property type="match status" value="1"/>
</dbReference>
<evidence type="ECO:0000256" key="1">
    <source>
        <dbReference type="ARBA" id="ARBA00022741"/>
    </source>
</evidence>
<dbReference type="InterPro" id="IPR014217">
    <property type="entry name" value="Spore_III_AA"/>
</dbReference>
<evidence type="ECO:0000313" key="4">
    <source>
        <dbReference type="EMBL" id="TXL67949.1"/>
    </source>
</evidence>
<organism evidence="4 5">
    <name type="scientific">Cerasibacillus terrae</name>
    <dbReference type="NCBI Taxonomy" id="2498845"/>
    <lineage>
        <taxon>Bacteria</taxon>
        <taxon>Bacillati</taxon>
        <taxon>Bacillota</taxon>
        <taxon>Bacilli</taxon>
        <taxon>Bacillales</taxon>
        <taxon>Bacillaceae</taxon>
        <taxon>Cerasibacillus</taxon>
    </lineage>
</organism>
<keyword evidence="2" id="KW-0067">ATP-binding</keyword>
<comment type="caution">
    <text evidence="4">The sequence shown here is derived from an EMBL/GenBank/DDBJ whole genome shotgun (WGS) entry which is preliminary data.</text>
</comment>
<sequence length="307" mass="35112">MDEILRLFPKQIRDNMEKQIAKRWGSLQEIRFRLHQPIELIFDYDIEWMNHPIPTAEDSVFVVNQLSEFSLYRLSDELREGFITIEGGHRVGIAGKVNTVNGAVKAIQHITFFNIRIAKQRIGVSQHIIPYLYENGYKNSLFIGAPQTGKTTYIRDLVRIISTGWENVSPKKVGVIDERSEIGASIKGIPQHDLGPRTDVLDACPKAEGMMMMIRSMSPEILVVDEIGSKEDVEALLEAINAGVHVVCTIHGNSITELKKRPSIRPLFKQQVFERFILIDQKQVGKVNTIYDETMQNLLRKKRYVVR</sequence>
<dbReference type="RefSeq" id="WP_147665686.1">
    <property type="nucleotide sequence ID" value="NZ_VDUW01000001.1"/>
</dbReference>
<name>A0A5C8P359_9BACI</name>
<dbReference type="OrthoDB" id="9768243at2"/>
<gene>
    <name evidence="4" type="primary">spoIIIAA</name>
    <name evidence="4" type="ORF">FHP05_02700</name>
</gene>
<feature type="domain" description="Stage III sporulation protein AA AAA+ ATPase" evidence="3">
    <location>
        <begin position="2"/>
        <end position="294"/>
    </location>
</feature>
<dbReference type="Gene3D" id="3.40.50.300">
    <property type="entry name" value="P-loop containing nucleotide triphosphate hydrolases"/>
    <property type="match status" value="1"/>
</dbReference>
<keyword evidence="5" id="KW-1185">Reference proteome</keyword>
<reference evidence="4 5" key="1">
    <citation type="submission" date="2019-06" db="EMBL/GenBank/DDBJ databases">
        <title>Cerasibacillus sp. nov., isolated from maize field.</title>
        <authorList>
            <person name="Lin S.-Y."/>
            <person name="Tsai C.-F."/>
            <person name="Young C.-C."/>
        </authorList>
    </citation>
    <scope>NUCLEOTIDE SEQUENCE [LARGE SCALE GENOMIC DNA]</scope>
    <source>
        <strain evidence="4 5">CC-CFT480</strain>
    </source>
</reference>